<sequence>MMAFLHNGCGLAFAHPQSDLPLIKASEPRRISSGPSALHLKSKSLPFLDAPGSLDGSFAGDIGFDPLRLSEIPFDFSQLVVPRQFSGRPSSATLATLYWMREAEVKHGRVAMLAVLGCVAVDLGARLPGAAFAGVRDALGAHDVMVARGPMALLLLAAGAAEVLGGAAVYEAAKGSGREPGDFQLDPFSLVKGDPVRKKDFQTKEIKNGRLAMIGISGILTQAGLEGQSVFPYLHTIPLKIIDAITDAVMDAAVVVQ</sequence>
<reference evidence="8" key="1">
    <citation type="submission" date="2021-01" db="EMBL/GenBank/DDBJ databases">
        <authorList>
            <person name="Corre E."/>
            <person name="Pelletier E."/>
            <person name="Niang G."/>
            <person name="Scheremetjew M."/>
            <person name="Finn R."/>
            <person name="Kale V."/>
            <person name="Holt S."/>
            <person name="Cochrane G."/>
            <person name="Meng A."/>
            <person name="Brown T."/>
            <person name="Cohen L."/>
        </authorList>
    </citation>
    <scope>NUCLEOTIDE SEQUENCE</scope>
    <source>
        <strain evidence="8">CCMP3107</strain>
    </source>
</reference>
<dbReference type="InterPro" id="IPR022796">
    <property type="entry name" value="Chloroa_b-bind"/>
</dbReference>
<evidence type="ECO:0000256" key="3">
    <source>
        <dbReference type="ARBA" id="ARBA00005933"/>
    </source>
</evidence>
<keyword evidence="4" id="KW-0150">Chloroplast</keyword>
<dbReference type="EMBL" id="HBIU01009675">
    <property type="protein sequence ID" value="CAE0625323.1"/>
    <property type="molecule type" value="Transcribed_RNA"/>
</dbReference>
<dbReference type="PANTHER" id="PTHR21649">
    <property type="entry name" value="CHLOROPHYLL A/B BINDING PROTEIN"/>
    <property type="match status" value="1"/>
</dbReference>
<dbReference type="Pfam" id="PF00504">
    <property type="entry name" value="Chloroa_b-bind"/>
    <property type="match status" value="1"/>
</dbReference>
<dbReference type="GO" id="GO:0009765">
    <property type="term" value="P:photosynthesis, light harvesting"/>
    <property type="evidence" value="ECO:0007669"/>
    <property type="project" value="InterPro"/>
</dbReference>
<dbReference type="SUPFAM" id="SSF103511">
    <property type="entry name" value="Chlorophyll a-b binding protein"/>
    <property type="match status" value="1"/>
</dbReference>
<keyword evidence="7" id="KW-0157">Chromophore</keyword>
<keyword evidence="5" id="KW-0602">Photosynthesis</keyword>
<evidence type="ECO:0000256" key="4">
    <source>
        <dbReference type="ARBA" id="ARBA00022528"/>
    </source>
</evidence>
<evidence type="ECO:0000313" key="8">
    <source>
        <dbReference type="EMBL" id="CAE0625323.1"/>
    </source>
</evidence>
<feature type="binding site" evidence="7">
    <location>
        <position position="204"/>
    </location>
    <ligand>
        <name>chlorophyll a</name>
        <dbReference type="ChEBI" id="CHEBI:58416"/>
        <label>1</label>
    </ligand>
</feature>
<feature type="binding site" evidence="7">
    <location>
        <position position="70"/>
    </location>
    <ligand>
        <name>chlorophyll a</name>
        <dbReference type="ChEBI" id="CHEBI:58416"/>
        <label>1</label>
    </ligand>
</feature>
<dbReference type="GO" id="GO:0016020">
    <property type="term" value="C:membrane"/>
    <property type="evidence" value="ECO:0007669"/>
    <property type="project" value="InterPro"/>
</dbReference>
<organism evidence="8">
    <name type="scientific">Heterosigma akashiwo</name>
    <name type="common">Chromophytic alga</name>
    <name type="synonym">Heterosigma carterae</name>
    <dbReference type="NCBI Taxonomy" id="2829"/>
    <lineage>
        <taxon>Eukaryota</taxon>
        <taxon>Sar</taxon>
        <taxon>Stramenopiles</taxon>
        <taxon>Ochrophyta</taxon>
        <taxon>Raphidophyceae</taxon>
        <taxon>Chattonellales</taxon>
        <taxon>Chattonellaceae</taxon>
        <taxon>Heterosigma</taxon>
    </lineage>
</organism>
<gene>
    <name evidence="8" type="ORF">HAKA00212_LOCUS3992</name>
</gene>
<evidence type="ECO:0000256" key="5">
    <source>
        <dbReference type="ARBA" id="ARBA00022531"/>
    </source>
</evidence>
<comment type="function">
    <text evidence="1">The light-harvesting complex (LHC) functions as a light receptor, it captures and delivers excitation energy to photosystems with which it is closely associated. Energy is transferred from the carotenoid and chlorophyll C (or B) to chlorophyll A and the photosynthetic reaction centers where it is used to synthesize ATP and reducing power.</text>
</comment>
<evidence type="ECO:0000256" key="1">
    <source>
        <dbReference type="ARBA" id="ARBA00004022"/>
    </source>
</evidence>
<feature type="binding site" evidence="7">
    <location>
        <position position="107"/>
    </location>
    <ligand>
        <name>chlorophyll b</name>
        <dbReference type="ChEBI" id="CHEBI:61721"/>
        <label>2</label>
    </ligand>
</feature>
<feature type="binding site" description="axial binding residue" evidence="7">
    <location>
        <position position="171"/>
    </location>
    <ligand>
        <name>chlorophyll b</name>
        <dbReference type="ChEBI" id="CHEBI:61721"/>
        <label>1</label>
    </ligand>
    <ligandPart>
        <name>Mg</name>
        <dbReference type="ChEBI" id="CHEBI:25107"/>
    </ligandPart>
</feature>
<comment type="similarity">
    <text evidence="3">Belongs to the fucoxanthin chlorophyll protein family.</text>
</comment>
<feature type="binding site" evidence="7">
    <location>
        <position position="210"/>
    </location>
    <ligand>
        <name>chlorophyll a</name>
        <dbReference type="ChEBI" id="CHEBI:58416"/>
        <label>1</label>
    </ligand>
</feature>
<evidence type="ECO:0000256" key="2">
    <source>
        <dbReference type="ARBA" id="ARBA00004229"/>
    </source>
</evidence>
<dbReference type="Gene3D" id="1.10.3460.10">
    <property type="entry name" value="Chlorophyll a/b binding protein domain"/>
    <property type="match status" value="1"/>
</dbReference>
<dbReference type="InterPro" id="IPR001344">
    <property type="entry name" value="Chloro_AB-bd_pln"/>
</dbReference>
<name>A0A6V1NRI4_HETAK</name>
<feature type="binding site" evidence="7">
    <location>
        <position position="205"/>
    </location>
    <ligand>
        <name>chlorophyll a</name>
        <dbReference type="ChEBI" id="CHEBI:58416"/>
        <label>1</label>
    </ligand>
</feature>
<evidence type="ECO:0000256" key="6">
    <source>
        <dbReference type="ARBA" id="ARBA00022640"/>
    </source>
</evidence>
<feature type="binding site" evidence="7">
    <location>
        <position position="208"/>
    </location>
    <ligand>
        <name>chlorophyll a</name>
        <dbReference type="ChEBI" id="CHEBI:58416"/>
        <label>1</label>
    </ligand>
</feature>
<protein>
    <submittedName>
        <fullName evidence="8">Uncharacterized protein</fullName>
    </submittedName>
</protein>
<feature type="binding site" evidence="7">
    <location>
        <position position="222"/>
    </location>
    <ligand>
        <name>chlorophyll a</name>
        <dbReference type="ChEBI" id="CHEBI:58416"/>
        <label>1</label>
    </ligand>
</feature>
<comment type="subcellular location">
    <subcellularLocation>
        <location evidence="2">Plastid</location>
        <location evidence="2">Chloroplast</location>
    </subcellularLocation>
</comment>
<dbReference type="GO" id="GO:0016168">
    <property type="term" value="F:chlorophyll binding"/>
    <property type="evidence" value="ECO:0007669"/>
    <property type="project" value="UniProtKB-KW"/>
</dbReference>
<feature type="binding site" evidence="7">
    <location>
        <position position="104"/>
    </location>
    <ligand>
        <name>chlorophyll a</name>
        <dbReference type="ChEBI" id="CHEBI:58416"/>
        <label>1</label>
    </ligand>
</feature>
<proteinExistence type="inferred from homology"/>
<keyword evidence="7" id="KW-0148">Chlorophyll</keyword>
<accession>A0A6V1NRI4</accession>
<dbReference type="AlphaFoldDB" id="A0A6V1NRI4"/>
<evidence type="ECO:0000256" key="7">
    <source>
        <dbReference type="PIRSR" id="PIRSR601344-1"/>
    </source>
</evidence>
<dbReference type="GO" id="GO:0009507">
    <property type="term" value="C:chloroplast"/>
    <property type="evidence" value="ECO:0007669"/>
    <property type="project" value="UniProtKB-SubCell"/>
</dbReference>
<feature type="binding site" description="axial binding residue" evidence="7">
    <location>
        <position position="109"/>
    </location>
    <ligand>
        <name>chlorophyll b</name>
        <dbReference type="ChEBI" id="CHEBI:61721"/>
        <label>1</label>
    </ligand>
    <ligandPart>
        <name>Mg</name>
        <dbReference type="ChEBI" id="CHEBI:25107"/>
    </ligandPart>
</feature>
<keyword evidence="6" id="KW-0934">Plastid</keyword>